<evidence type="ECO:0000256" key="7">
    <source>
        <dbReference type="ARBA" id="ARBA00047899"/>
    </source>
</evidence>
<keyword evidence="6 9" id="KW-0067">ATP-binding</keyword>
<protein>
    <recommendedName>
        <fullName evidence="1">non-specific serine/threonine protein kinase</fullName>
        <ecNumber evidence="1">2.7.11.1</ecNumber>
    </recommendedName>
</protein>
<dbReference type="GO" id="GO:0005634">
    <property type="term" value="C:nucleus"/>
    <property type="evidence" value="ECO:0007669"/>
    <property type="project" value="TreeGrafter"/>
</dbReference>
<reference evidence="11" key="1">
    <citation type="submission" date="2021-07" db="EMBL/GenBank/DDBJ databases">
        <authorList>
            <person name="Branca A.L. A."/>
        </authorList>
    </citation>
    <scope>NUCLEOTIDE SEQUENCE</scope>
</reference>
<keyword evidence="3" id="KW-0808">Transferase</keyword>
<proteinExistence type="predicted"/>
<comment type="catalytic activity">
    <reaction evidence="7">
        <text>L-threonyl-[protein] + ATP = O-phospho-L-threonyl-[protein] + ADP + H(+)</text>
        <dbReference type="Rhea" id="RHEA:46608"/>
        <dbReference type="Rhea" id="RHEA-COMP:11060"/>
        <dbReference type="Rhea" id="RHEA-COMP:11605"/>
        <dbReference type="ChEBI" id="CHEBI:15378"/>
        <dbReference type="ChEBI" id="CHEBI:30013"/>
        <dbReference type="ChEBI" id="CHEBI:30616"/>
        <dbReference type="ChEBI" id="CHEBI:61977"/>
        <dbReference type="ChEBI" id="CHEBI:456216"/>
        <dbReference type="EC" id="2.7.11.1"/>
    </reaction>
</comment>
<evidence type="ECO:0000256" key="1">
    <source>
        <dbReference type="ARBA" id="ARBA00012513"/>
    </source>
</evidence>
<comment type="catalytic activity">
    <reaction evidence="8">
        <text>L-seryl-[protein] + ATP = O-phospho-L-seryl-[protein] + ADP + H(+)</text>
        <dbReference type="Rhea" id="RHEA:17989"/>
        <dbReference type="Rhea" id="RHEA-COMP:9863"/>
        <dbReference type="Rhea" id="RHEA-COMP:11604"/>
        <dbReference type="ChEBI" id="CHEBI:15378"/>
        <dbReference type="ChEBI" id="CHEBI:29999"/>
        <dbReference type="ChEBI" id="CHEBI:30616"/>
        <dbReference type="ChEBI" id="CHEBI:83421"/>
        <dbReference type="ChEBI" id="CHEBI:456216"/>
        <dbReference type="EC" id="2.7.11.1"/>
    </reaction>
</comment>
<dbReference type="Gene3D" id="3.30.200.20">
    <property type="entry name" value="Phosphorylase Kinase, domain 1"/>
    <property type="match status" value="1"/>
</dbReference>
<evidence type="ECO:0000259" key="10">
    <source>
        <dbReference type="PROSITE" id="PS50011"/>
    </source>
</evidence>
<dbReference type="Gene3D" id="1.10.510.10">
    <property type="entry name" value="Transferase(Phosphotransferase) domain 1"/>
    <property type="match status" value="1"/>
</dbReference>
<evidence type="ECO:0000313" key="12">
    <source>
        <dbReference type="Proteomes" id="UP001152592"/>
    </source>
</evidence>
<evidence type="ECO:0000256" key="5">
    <source>
        <dbReference type="ARBA" id="ARBA00022777"/>
    </source>
</evidence>
<organism evidence="11 12">
    <name type="scientific">Penicillium salamii</name>
    <dbReference type="NCBI Taxonomy" id="1612424"/>
    <lineage>
        <taxon>Eukaryota</taxon>
        <taxon>Fungi</taxon>
        <taxon>Dikarya</taxon>
        <taxon>Ascomycota</taxon>
        <taxon>Pezizomycotina</taxon>
        <taxon>Eurotiomycetes</taxon>
        <taxon>Eurotiomycetidae</taxon>
        <taxon>Eurotiales</taxon>
        <taxon>Aspergillaceae</taxon>
        <taxon>Penicillium</taxon>
    </lineage>
</organism>
<dbReference type="InterPro" id="IPR000719">
    <property type="entry name" value="Prot_kinase_dom"/>
</dbReference>
<keyword evidence="2" id="KW-0723">Serine/threonine-protein kinase</keyword>
<dbReference type="EMBL" id="CAJVPD010000133">
    <property type="protein sequence ID" value="CAG8354151.1"/>
    <property type="molecule type" value="Genomic_DNA"/>
</dbReference>
<keyword evidence="5" id="KW-0418">Kinase</keyword>
<keyword evidence="4 9" id="KW-0547">Nucleotide-binding</keyword>
<evidence type="ECO:0000256" key="3">
    <source>
        <dbReference type="ARBA" id="ARBA00022679"/>
    </source>
</evidence>
<dbReference type="AlphaFoldDB" id="A0A9W4ISQ7"/>
<dbReference type="PROSITE" id="PS50011">
    <property type="entry name" value="PROTEIN_KINASE_DOM"/>
    <property type="match status" value="1"/>
</dbReference>
<dbReference type="GO" id="GO:0050684">
    <property type="term" value="P:regulation of mRNA processing"/>
    <property type="evidence" value="ECO:0007669"/>
    <property type="project" value="TreeGrafter"/>
</dbReference>
<dbReference type="Pfam" id="PF00069">
    <property type="entry name" value="Pkinase"/>
    <property type="match status" value="1"/>
</dbReference>
<dbReference type="SMART" id="SM00220">
    <property type="entry name" value="S_TKc"/>
    <property type="match status" value="1"/>
</dbReference>
<dbReference type="GO" id="GO:0005524">
    <property type="term" value="F:ATP binding"/>
    <property type="evidence" value="ECO:0007669"/>
    <property type="project" value="UniProtKB-UniRule"/>
</dbReference>
<dbReference type="Proteomes" id="UP001152592">
    <property type="component" value="Unassembled WGS sequence"/>
</dbReference>
<evidence type="ECO:0000256" key="9">
    <source>
        <dbReference type="PROSITE-ProRule" id="PRU10141"/>
    </source>
</evidence>
<name>A0A9W4ISQ7_9EURO</name>
<evidence type="ECO:0000313" key="11">
    <source>
        <dbReference type="EMBL" id="CAG8354151.1"/>
    </source>
</evidence>
<dbReference type="SUPFAM" id="SSF56112">
    <property type="entry name" value="Protein kinase-like (PK-like)"/>
    <property type="match status" value="1"/>
</dbReference>
<dbReference type="PROSITE" id="PS00107">
    <property type="entry name" value="PROTEIN_KINASE_ATP"/>
    <property type="match status" value="1"/>
</dbReference>
<evidence type="ECO:0000256" key="2">
    <source>
        <dbReference type="ARBA" id="ARBA00022527"/>
    </source>
</evidence>
<evidence type="ECO:0000256" key="6">
    <source>
        <dbReference type="ARBA" id="ARBA00022840"/>
    </source>
</evidence>
<feature type="binding site" evidence="9">
    <location>
        <position position="111"/>
    </location>
    <ligand>
        <name>ATP</name>
        <dbReference type="ChEBI" id="CHEBI:30616"/>
    </ligand>
</feature>
<dbReference type="GO" id="GO:0004674">
    <property type="term" value="F:protein serine/threonine kinase activity"/>
    <property type="evidence" value="ECO:0007669"/>
    <property type="project" value="UniProtKB-KW"/>
</dbReference>
<evidence type="ECO:0000256" key="4">
    <source>
        <dbReference type="ARBA" id="ARBA00022741"/>
    </source>
</evidence>
<accession>A0A9W4ISQ7</accession>
<dbReference type="EC" id="2.7.11.1" evidence="1"/>
<sequence length="302" mass="35057">MRTEYSVQLILHTPDSSQQMSPLRVWLKSFFQRPPPPWPVIVFPNNGFDIVEEPVVEEEESEGFSTGDYYPVVIGDVLDSRYQVVDKLGFGVSSTVWLARDMRNHRYVALKVYTRDDNKHEFEIYKQLSKPSQHPGREHVRDVLDTFTLPRPGGDHQCLVQKPLWESLQDLHYIMPHARLEVDILKSAIKQMLLALDYLHTECKLVHTGMPYCRVERKKKSIDYFGDIKPDNIMQELNSTSILEKFVQDQIKKPSPRKIVALLCDFGSAVQGEEERNHNAQPEIYRSPEVMLMANWSYPADI</sequence>
<dbReference type="InterPro" id="IPR017441">
    <property type="entry name" value="Protein_kinase_ATP_BS"/>
</dbReference>
<feature type="domain" description="Protein kinase" evidence="10">
    <location>
        <begin position="82"/>
        <end position="302"/>
    </location>
</feature>
<dbReference type="OrthoDB" id="2161at2759"/>
<dbReference type="InterPro" id="IPR051334">
    <property type="entry name" value="SRPK"/>
</dbReference>
<dbReference type="GO" id="GO:0005737">
    <property type="term" value="C:cytoplasm"/>
    <property type="evidence" value="ECO:0007669"/>
    <property type="project" value="TreeGrafter"/>
</dbReference>
<evidence type="ECO:0000256" key="8">
    <source>
        <dbReference type="ARBA" id="ARBA00048679"/>
    </source>
</evidence>
<dbReference type="InterPro" id="IPR011009">
    <property type="entry name" value="Kinase-like_dom_sf"/>
</dbReference>
<comment type="caution">
    <text evidence="11">The sequence shown here is derived from an EMBL/GenBank/DDBJ whole genome shotgun (WGS) entry which is preliminary data.</text>
</comment>
<gene>
    <name evidence="11" type="ORF">PSALAMII_LOCUS3204</name>
</gene>
<dbReference type="GO" id="GO:0000245">
    <property type="term" value="P:spliceosomal complex assembly"/>
    <property type="evidence" value="ECO:0007669"/>
    <property type="project" value="TreeGrafter"/>
</dbReference>
<dbReference type="PANTHER" id="PTHR47634:SF9">
    <property type="entry name" value="PROTEIN KINASE DOMAIN-CONTAINING PROTEIN-RELATED"/>
    <property type="match status" value="1"/>
</dbReference>
<dbReference type="PANTHER" id="PTHR47634">
    <property type="entry name" value="PROTEIN KINASE DOMAIN-CONTAINING PROTEIN-RELATED"/>
    <property type="match status" value="1"/>
</dbReference>